<dbReference type="OrthoDB" id="4538483at2759"/>
<evidence type="ECO:0000313" key="2">
    <source>
        <dbReference type="Proteomes" id="UP000297716"/>
    </source>
</evidence>
<proteinExistence type="predicted"/>
<protein>
    <recommendedName>
        <fullName evidence="3">DNA mismatch repair protein HSM3 N-terminal domain-containing protein</fullName>
    </recommendedName>
</protein>
<keyword evidence="2" id="KW-1185">Reference proteome</keyword>
<comment type="caution">
    <text evidence="1">The sequence shown here is derived from an EMBL/GenBank/DDBJ whole genome shotgun (WGS) entry which is preliminary data.</text>
</comment>
<accession>A0A4Z0YSG1</accession>
<dbReference type="AlphaFoldDB" id="A0A4Z0YSG1"/>
<name>A0A4Z0YSG1_9PEZI</name>
<gene>
    <name evidence="1" type="ORF">E0Z10_g7377</name>
</gene>
<organism evidence="1 2">
    <name type="scientific">Xylaria hypoxylon</name>
    <dbReference type="NCBI Taxonomy" id="37992"/>
    <lineage>
        <taxon>Eukaryota</taxon>
        <taxon>Fungi</taxon>
        <taxon>Dikarya</taxon>
        <taxon>Ascomycota</taxon>
        <taxon>Pezizomycotina</taxon>
        <taxon>Sordariomycetes</taxon>
        <taxon>Xylariomycetidae</taxon>
        <taxon>Xylariales</taxon>
        <taxon>Xylariaceae</taxon>
        <taxon>Xylaria</taxon>
    </lineage>
</organism>
<reference evidence="1 2" key="1">
    <citation type="submission" date="2019-03" db="EMBL/GenBank/DDBJ databases">
        <title>Draft genome sequence of Xylaria hypoxylon DSM 108379, a ubiquitous saprotrophic-parasitic fungi on hardwood.</title>
        <authorList>
            <person name="Buettner E."/>
            <person name="Leonhardt S."/>
            <person name="Gebauer A.M."/>
            <person name="Liers C."/>
            <person name="Hofrichter M."/>
            <person name="Kellner H."/>
        </authorList>
    </citation>
    <scope>NUCLEOTIDE SEQUENCE [LARGE SCALE GENOMIC DNA]</scope>
    <source>
        <strain evidence="1 2">DSM 108379</strain>
    </source>
</reference>
<dbReference type="Proteomes" id="UP000297716">
    <property type="component" value="Unassembled WGS sequence"/>
</dbReference>
<sequence>MDTIDSLFMSRIDQLEQHLDELANDPTQPTGNPLFDLVGLEVTGTHNIPSPYANIIPLIPRLLPKITDILRRYQLDPLALCNLAIRLVRPLDFHEAMAYAPQDALIEALRSPAPSANLLAMTILAKAARSPTDAAVLATMKEVVTSFVTRWLSAPEVEVGEKATQVLGDLLMIDSTDWPIEGPGESPHEPASATPNVRGQGFMWRRIFFDREVYGLILSLCSKGSHQNAEGGLNTYRLSLAQSRLLRLLPRIAVYDLAIVTRTTFPDLHRQYMNSDAPGGLLYFAALHMADTHDFLMSSLLIDFVQRFFSTQVATPNSAFKMDTLRNIYQALIRNDVQFENVLLTLPDHIIPEEADELRQFIHDITTN</sequence>
<dbReference type="STRING" id="37992.A0A4Z0YSG1"/>
<evidence type="ECO:0008006" key="3">
    <source>
        <dbReference type="Google" id="ProtNLM"/>
    </source>
</evidence>
<evidence type="ECO:0000313" key="1">
    <source>
        <dbReference type="EMBL" id="TGJ81393.1"/>
    </source>
</evidence>
<dbReference type="EMBL" id="SKBN01000171">
    <property type="protein sequence ID" value="TGJ81393.1"/>
    <property type="molecule type" value="Genomic_DNA"/>
</dbReference>